<sequence length="239" mass="26340">MARQPVVYAFIFARGGSKGVPRKNIRLLGGKPLIAHAIETASQIAAVQRIIVSTDDAEIAEVARQWGAETPFMRPPELASDTSPEWEAWRHALRQVGCTEQGGPCDVFLSLPATAPLRSVADVERCLAVFHETGCDAVITTTLAARHPMFNMVRQEETGLVRLAMGAPAGYSRRQDAPQLFDITTAAYVVRPQFILTGNRLMDGCVRQVVLPRERAVDIDDETDLAFAEFLFARQQVHK</sequence>
<evidence type="ECO:0000313" key="1">
    <source>
        <dbReference type="EMBL" id="QCC84761.1"/>
    </source>
</evidence>
<dbReference type="PANTHER" id="PTHR21485:SF6">
    <property type="entry name" value="N-ACYLNEURAMINATE CYTIDYLYLTRANSFERASE-RELATED"/>
    <property type="match status" value="1"/>
</dbReference>
<dbReference type="CDD" id="cd02513">
    <property type="entry name" value="CMP-NeuAc_Synthase"/>
    <property type="match status" value="1"/>
</dbReference>
<reference evidence="1 2" key="1">
    <citation type="submission" date="2019-02" db="EMBL/GenBank/DDBJ databases">
        <title>Complete Genome Sequence of Desulfovibrio desulfuricans IC1, a Sulfonate Utilizing Anaerobe.</title>
        <authorList>
            <person name="Day L.A."/>
            <person name="De Leon K.B."/>
            <person name="Wall J.D."/>
        </authorList>
    </citation>
    <scope>NUCLEOTIDE SEQUENCE [LARGE SCALE GENOMIC DNA]</scope>
    <source>
        <strain evidence="1 2">IC1</strain>
    </source>
</reference>
<keyword evidence="1" id="KW-0548">Nucleotidyltransferase</keyword>
<dbReference type="Gene3D" id="3.90.550.10">
    <property type="entry name" value="Spore Coat Polysaccharide Biosynthesis Protein SpsA, Chain A"/>
    <property type="match status" value="1"/>
</dbReference>
<dbReference type="EMBL" id="CP036295">
    <property type="protein sequence ID" value="QCC84761.1"/>
    <property type="molecule type" value="Genomic_DNA"/>
</dbReference>
<dbReference type="AlphaFoldDB" id="A0A4P7UJN8"/>
<dbReference type="Pfam" id="PF02348">
    <property type="entry name" value="CTP_transf_3"/>
    <property type="match status" value="1"/>
</dbReference>
<dbReference type="OrthoDB" id="9805604at2"/>
<dbReference type="InterPro" id="IPR050793">
    <property type="entry name" value="CMP-NeuNAc_synthase"/>
</dbReference>
<dbReference type="InterPro" id="IPR029044">
    <property type="entry name" value="Nucleotide-diphossugar_trans"/>
</dbReference>
<protein>
    <submittedName>
        <fullName evidence="1">Acylneuraminate cytidylyltransferase family protein</fullName>
    </submittedName>
</protein>
<dbReference type="InterPro" id="IPR003329">
    <property type="entry name" value="Cytidylyl_trans"/>
</dbReference>
<organism evidence="1 2">
    <name type="scientific">Desulfovibrio desulfuricans</name>
    <dbReference type="NCBI Taxonomy" id="876"/>
    <lineage>
        <taxon>Bacteria</taxon>
        <taxon>Pseudomonadati</taxon>
        <taxon>Thermodesulfobacteriota</taxon>
        <taxon>Desulfovibrionia</taxon>
        <taxon>Desulfovibrionales</taxon>
        <taxon>Desulfovibrionaceae</taxon>
        <taxon>Desulfovibrio</taxon>
    </lineage>
</organism>
<name>A0A4P7UJN8_DESDE</name>
<dbReference type="SUPFAM" id="SSF53448">
    <property type="entry name" value="Nucleotide-diphospho-sugar transferases"/>
    <property type="match status" value="1"/>
</dbReference>
<dbReference type="Proteomes" id="UP000297065">
    <property type="component" value="Chromosome"/>
</dbReference>
<proteinExistence type="predicted"/>
<dbReference type="PANTHER" id="PTHR21485">
    <property type="entry name" value="HAD SUPERFAMILY MEMBERS CMAS AND KDSC"/>
    <property type="match status" value="1"/>
</dbReference>
<accession>A0A4P7UJN8</accession>
<evidence type="ECO:0000313" key="2">
    <source>
        <dbReference type="Proteomes" id="UP000297065"/>
    </source>
</evidence>
<dbReference type="GO" id="GO:0008781">
    <property type="term" value="F:N-acylneuraminate cytidylyltransferase activity"/>
    <property type="evidence" value="ECO:0007669"/>
    <property type="project" value="TreeGrafter"/>
</dbReference>
<keyword evidence="1" id="KW-0808">Transferase</keyword>
<gene>
    <name evidence="1" type="ORF">DDIC_02475</name>
</gene>
<dbReference type="RefSeq" id="WP_136398987.1">
    <property type="nucleotide sequence ID" value="NZ_CP036295.1"/>
</dbReference>